<evidence type="ECO:0000256" key="1">
    <source>
        <dbReference type="ARBA" id="ARBA00004196"/>
    </source>
</evidence>
<evidence type="ECO:0000313" key="7">
    <source>
        <dbReference type="Proteomes" id="UP000002318"/>
    </source>
</evidence>
<dbReference type="Proteomes" id="UP000002318">
    <property type="component" value="Chromosome"/>
</dbReference>
<dbReference type="AlphaFoldDB" id="E1R2F3"/>
<dbReference type="eggNOG" id="COG1879">
    <property type="taxonomic scope" value="Bacteria"/>
</dbReference>
<feature type="chain" id="PRO_5003150666" evidence="4">
    <location>
        <begin position="20"/>
        <end position="337"/>
    </location>
</feature>
<dbReference type="InterPro" id="IPR028082">
    <property type="entry name" value="Peripla_BP_I"/>
</dbReference>
<evidence type="ECO:0000259" key="5">
    <source>
        <dbReference type="Pfam" id="PF13407"/>
    </source>
</evidence>
<dbReference type="GO" id="GO:0030246">
    <property type="term" value="F:carbohydrate binding"/>
    <property type="evidence" value="ECO:0007669"/>
    <property type="project" value="UniProtKB-ARBA"/>
</dbReference>
<dbReference type="PANTHER" id="PTHR46847">
    <property type="entry name" value="D-ALLOSE-BINDING PERIPLASMIC PROTEIN-RELATED"/>
    <property type="match status" value="1"/>
</dbReference>
<feature type="domain" description="Periplasmic binding protein" evidence="5">
    <location>
        <begin position="50"/>
        <end position="311"/>
    </location>
</feature>
<sequence length="337" mass="36802">MSKKGMYSIAFAMLFTVCAIIVTQCVRSETHQGATSGQGGIILGFSQIGAESAWRKCNTGSIQQAAEESGVQLLFANAEQKQENQIKAMRSFIAYQVDVIGFVPIVADGWDNILREAMDAGIPVLVTDRKIHTEDDRLYAGFIGTDSEQEGREAAFFLLKKFARLGNQDEADGKPVRIIEISGTEGSSVALGRAAGFREALADHPEFTIIHSQSGDFLRSKGYEIMRNLLEVYSDFEVVFSHNDGMTLGILDAMREAGIRPGKDVVIVTIDAEQAAIDALRRGEVNCVIECNPKTGPAIMSLAKRLAQGEKIPRLLHVDETVFSEYDDLSSVAPRGY</sequence>
<dbReference type="STRING" id="573413.Spirs_3424"/>
<comment type="subcellular location">
    <subcellularLocation>
        <location evidence="1">Cell envelope</location>
    </subcellularLocation>
</comment>
<accession>E1R2F3</accession>
<dbReference type="GO" id="GO:0030313">
    <property type="term" value="C:cell envelope"/>
    <property type="evidence" value="ECO:0007669"/>
    <property type="project" value="UniProtKB-SubCell"/>
</dbReference>
<evidence type="ECO:0000313" key="6">
    <source>
        <dbReference type="EMBL" id="ADK82513.1"/>
    </source>
</evidence>
<dbReference type="InterPro" id="IPR025997">
    <property type="entry name" value="SBP_2_dom"/>
</dbReference>
<keyword evidence="3 4" id="KW-0732">Signal</keyword>
<evidence type="ECO:0000256" key="3">
    <source>
        <dbReference type="ARBA" id="ARBA00022729"/>
    </source>
</evidence>
<dbReference type="Gene3D" id="3.40.50.2300">
    <property type="match status" value="2"/>
</dbReference>
<dbReference type="EMBL" id="CP002116">
    <property type="protein sequence ID" value="ADK82513.1"/>
    <property type="molecule type" value="Genomic_DNA"/>
</dbReference>
<dbReference type="KEGG" id="ssm:Spirs_3424"/>
<reference evidence="6 7" key="1">
    <citation type="journal article" date="2010" name="Stand. Genomic Sci.">
        <title>Complete genome sequence of Spirochaeta smaragdinae type strain (SEBR 4228).</title>
        <authorList>
            <person name="Mavromatis K."/>
            <person name="Yasawong M."/>
            <person name="Chertkov O."/>
            <person name="Lapidus A."/>
            <person name="Lucas S."/>
            <person name="Nolan M."/>
            <person name="Del Rio T.G."/>
            <person name="Tice H."/>
            <person name="Cheng J.F."/>
            <person name="Pitluck S."/>
            <person name="Liolios K."/>
            <person name="Ivanova N."/>
            <person name="Tapia R."/>
            <person name="Han C."/>
            <person name="Bruce D."/>
            <person name="Goodwin L."/>
            <person name="Pati A."/>
            <person name="Chen A."/>
            <person name="Palaniappan K."/>
            <person name="Land M."/>
            <person name="Hauser L."/>
            <person name="Chang Y.J."/>
            <person name="Jeffries C.D."/>
            <person name="Detter J.C."/>
            <person name="Rohde M."/>
            <person name="Brambilla E."/>
            <person name="Spring S."/>
            <person name="Goker M."/>
            <person name="Sikorski J."/>
            <person name="Woyke T."/>
            <person name="Bristow J."/>
            <person name="Eisen J.A."/>
            <person name="Markowitz V."/>
            <person name="Hugenholtz P."/>
            <person name="Klenk H.P."/>
            <person name="Kyrpides N.C."/>
        </authorList>
    </citation>
    <scope>NUCLEOTIDE SEQUENCE [LARGE SCALE GENOMIC DNA]</scope>
    <source>
        <strain evidence="7">DSM 11293 / JCM 15392 / SEBR 4228</strain>
    </source>
</reference>
<protein>
    <submittedName>
        <fullName evidence="6">Periplasmic binding protein/LacI transcriptional regulator</fullName>
    </submittedName>
</protein>
<feature type="signal peptide" evidence="4">
    <location>
        <begin position="1"/>
        <end position="19"/>
    </location>
</feature>
<dbReference type="SUPFAM" id="SSF53822">
    <property type="entry name" value="Periplasmic binding protein-like I"/>
    <property type="match status" value="1"/>
</dbReference>
<comment type="similarity">
    <text evidence="2">Belongs to the bacterial solute-binding protein 2 family.</text>
</comment>
<dbReference type="CDD" id="cd06309">
    <property type="entry name" value="PBP1_galactofuranose_YtfQ-like"/>
    <property type="match status" value="1"/>
</dbReference>
<proteinExistence type="inferred from homology"/>
<dbReference type="OrthoDB" id="9814427at2"/>
<dbReference type="Pfam" id="PF13407">
    <property type="entry name" value="Peripla_BP_4"/>
    <property type="match status" value="1"/>
</dbReference>
<dbReference type="HOGENOM" id="CLU_037628_3_2_12"/>
<name>E1R2F3_SEDSS</name>
<evidence type="ECO:0000256" key="2">
    <source>
        <dbReference type="ARBA" id="ARBA00007639"/>
    </source>
</evidence>
<dbReference type="PANTHER" id="PTHR46847:SF3">
    <property type="entry name" value="GALACTOFURANOSE-BINDING PROTEIN YTFQ"/>
    <property type="match status" value="1"/>
</dbReference>
<dbReference type="RefSeq" id="WP_013255972.1">
    <property type="nucleotide sequence ID" value="NC_014364.1"/>
</dbReference>
<organism evidence="6 7">
    <name type="scientific">Sediminispirochaeta smaragdinae (strain DSM 11293 / JCM 15392 / SEBR 4228)</name>
    <name type="common">Spirochaeta smaragdinae</name>
    <dbReference type="NCBI Taxonomy" id="573413"/>
    <lineage>
        <taxon>Bacteria</taxon>
        <taxon>Pseudomonadati</taxon>
        <taxon>Spirochaetota</taxon>
        <taxon>Spirochaetia</taxon>
        <taxon>Spirochaetales</taxon>
        <taxon>Spirochaetaceae</taxon>
        <taxon>Sediminispirochaeta</taxon>
    </lineage>
</organism>
<gene>
    <name evidence="6" type="ordered locus">Spirs_3424</name>
</gene>
<evidence type="ECO:0000256" key="4">
    <source>
        <dbReference type="SAM" id="SignalP"/>
    </source>
</evidence>
<keyword evidence="7" id="KW-1185">Reference proteome</keyword>